<comment type="caution">
    <text evidence="2">The sequence shown here is derived from an EMBL/GenBank/DDBJ whole genome shotgun (WGS) entry which is preliminary data.</text>
</comment>
<organism evidence="2 3">
    <name type="scientific">Ramazzottius varieornatus</name>
    <name type="common">Water bear</name>
    <name type="synonym">Tardigrade</name>
    <dbReference type="NCBI Taxonomy" id="947166"/>
    <lineage>
        <taxon>Eukaryota</taxon>
        <taxon>Metazoa</taxon>
        <taxon>Ecdysozoa</taxon>
        <taxon>Tardigrada</taxon>
        <taxon>Eutardigrada</taxon>
        <taxon>Parachela</taxon>
        <taxon>Hypsibioidea</taxon>
        <taxon>Ramazzottiidae</taxon>
        <taxon>Ramazzottius</taxon>
    </lineage>
</organism>
<gene>
    <name evidence="2" type="primary">RvY_03909</name>
    <name evidence="2" type="synonym">RvY_03909.2</name>
    <name evidence="2" type="ORF">RvY_03909-2</name>
</gene>
<reference evidence="2 3" key="1">
    <citation type="journal article" date="2016" name="Nat. Commun.">
        <title>Extremotolerant tardigrade genome and improved radiotolerance of human cultured cells by tardigrade-unique protein.</title>
        <authorList>
            <person name="Hashimoto T."/>
            <person name="Horikawa D.D."/>
            <person name="Saito Y."/>
            <person name="Kuwahara H."/>
            <person name="Kozuka-Hata H."/>
            <person name="Shin-I T."/>
            <person name="Minakuchi Y."/>
            <person name="Ohishi K."/>
            <person name="Motoyama A."/>
            <person name="Aizu T."/>
            <person name="Enomoto A."/>
            <person name="Kondo K."/>
            <person name="Tanaka S."/>
            <person name="Hara Y."/>
            <person name="Koshikawa S."/>
            <person name="Sagara H."/>
            <person name="Miura T."/>
            <person name="Yokobori S."/>
            <person name="Miyagawa K."/>
            <person name="Suzuki Y."/>
            <person name="Kubo T."/>
            <person name="Oyama M."/>
            <person name="Kohara Y."/>
            <person name="Fujiyama A."/>
            <person name="Arakawa K."/>
            <person name="Katayama T."/>
            <person name="Toyoda A."/>
            <person name="Kunieda T."/>
        </authorList>
    </citation>
    <scope>NUCLEOTIDE SEQUENCE [LARGE SCALE GENOMIC DNA]</scope>
    <source>
        <strain evidence="2 3">YOKOZUNA-1</strain>
    </source>
</reference>
<keyword evidence="1" id="KW-1133">Transmembrane helix</keyword>
<feature type="transmembrane region" description="Helical" evidence="1">
    <location>
        <begin position="20"/>
        <end position="41"/>
    </location>
</feature>
<evidence type="ECO:0000313" key="3">
    <source>
        <dbReference type="Proteomes" id="UP000186922"/>
    </source>
</evidence>
<keyword evidence="1" id="KW-0812">Transmembrane</keyword>
<dbReference type="OrthoDB" id="10067865at2759"/>
<evidence type="ECO:0000256" key="1">
    <source>
        <dbReference type="SAM" id="Phobius"/>
    </source>
</evidence>
<keyword evidence="1" id="KW-0472">Membrane</keyword>
<evidence type="ECO:0000313" key="2">
    <source>
        <dbReference type="EMBL" id="GAU91703.1"/>
    </source>
</evidence>
<sequence>MLQSSHSSSSALIFNFRARVHSAHASCEIFISVILQFAFLFRRFCSVPTAIMYLRSGSFSVVAAVCTILMLISITGSDGAMECGVFSCPNLVTKAFDSITDSDSRSFCCKGLVSGLPYCCDWKDYGAYIFGLDPEK</sequence>
<feature type="transmembrane region" description="Helical" evidence="1">
    <location>
        <begin position="53"/>
        <end position="74"/>
    </location>
</feature>
<name>A0A1D1UZ10_RAMVA</name>
<protein>
    <submittedName>
        <fullName evidence="2">Uncharacterized protein</fullName>
    </submittedName>
</protein>
<dbReference type="AlphaFoldDB" id="A0A1D1UZ10"/>
<keyword evidence="3" id="KW-1185">Reference proteome</keyword>
<dbReference type="Proteomes" id="UP000186922">
    <property type="component" value="Unassembled WGS sequence"/>
</dbReference>
<proteinExistence type="predicted"/>
<accession>A0A1D1UZ10</accession>
<dbReference type="EMBL" id="BDGG01000002">
    <property type="protein sequence ID" value="GAU91703.1"/>
    <property type="molecule type" value="Genomic_DNA"/>
</dbReference>